<comment type="caution">
    <text evidence="2">The sequence shown here is derived from an EMBL/GenBank/DDBJ whole genome shotgun (WGS) entry which is preliminary data.</text>
</comment>
<reference evidence="2" key="1">
    <citation type="submission" date="2017-02" db="EMBL/GenBank/DDBJ databases">
        <title>Draft Genome Sequence of the Salt Water Bacterium Oceanospirillum linum ATCC 11336.</title>
        <authorList>
            <person name="Trachtenberg A.M."/>
            <person name="Carney J.G."/>
            <person name="Linnane J.D."/>
            <person name="Rheaume B.A."/>
            <person name="Pitts N.L."/>
            <person name="Mykles D.L."/>
            <person name="Maclea K.S."/>
        </authorList>
    </citation>
    <scope>NUCLEOTIDE SEQUENCE [LARGE SCALE GENOMIC DNA]</scope>
    <source>
        <strain evidence="2">ATCC 11336</strain>
    </source>
</reference>
<name>A0A1T1HE54_OCELI</name>
<protein>
    <submittedName>
        <fullName evidence="2">Uncharacterized protein</fullName>
    </submittedName>
</protein>
<keyword evidence="1" id="KW-0812">Transmembrane</keyword>
<dbReference type="InterPro" id="IPR048085">
    <property type="entry name" value="Cyt_ox_CcoM-like"/>
</dbReference>
<evidence type="ECO:0000313" key="2">
    <source>
        <dbReference type="EMBL" id="OOV88148.1"/>
    </source>
</evidence>
<keyword evidence="3" id="KW-1185">Reference proteome</keyword>
<dbReference type="Proteomes" id="UP000190064">
    <property type="component" value="Unassembled WGS sequence"/>
</dbReference>
<evidence type="ECO:0000256" key="1">
    <source>
        <dbReference type="SAM" id="Phobius"/>
    </source>
</evidence>
<accession>A0A1T1HE54</accession>
<keyword evidence="1" id="KW-1133">Transmembrane helix</keyword>
<evidence type="ECO:0000313" key="3">
    <source>
        <dbReference type="Proteomes" id="UP000190064"/>
    </source>
</evidence>
<dbReference type="EMBL" id="MTSD02000001">
    <property type="protein sequence ID" value="OOV88148.1"/>
    <property type="molecule type" value="Genomic_DNA"/>
</dbReference>
<organism evidence="2 3">
    <name type="scientific">Oceanospirillum linum</name>
    <dbReference type="NCBI Taxonomy" id="966"/>
    <lineage>
        <taxon>Bacteria</taxon>
        <taxon>Pseudomonadati</taxon>
        <taxon>Pseudomonadota</taxon>
        <taxon>Gammaproteobacteria</taxon>
        <taxon>Oceanospirillales</taxon>
        <taxon>Oceanospirillaceae</taxon>
        <taxon>Oceanospirillum</taxon>
    </lineage>
</organism>
<dbReference type="STRING" id="966.BTA35_0200950"/>
<feature type="transmembrane region" description="Helical" evidence="1">
    <location>
        <begin position="52"/>
        <end position="75"/>
    </location>
</feature>
<gene>
    <name evidence="2" type="ORF">BTA35_0200950</name>
</gene>
<dbReference type="AlphaFoldDB" id="A0A1T1HE54"/>
<keyword evidence="1" id="KW-0472">Membrane</keyword>
<proteinExistence type="predicted"/>
<sequence length="81" mass="9170">MTFVTHELLLYTDPLISLIWGRVYPLIPANLNSDDLFTHEPSEVMIMYMDDAVFASLLVIGGALVFFGGVIYFIMNDKPKQ</sequence>
<dbReference type="NCBIfam" id="NF041600">
    <property type="entry name" value="cyt_ox_CcoM"/>
    <property type="match status" value="1"/>
</dbReference>